<reference evidence="2" key="1">
    <citation type="submission" date="2016-01" db="EMBL/GenBank/DDBJ databases">
        <authorList>
            <person name="Storey N.H."/>
            <person name="Neuman B.W."/>
        </authorList>
    </citation>
    <scope>NUCLEOTIDE SEQUENCE [LARGE SCALE GENOMIC DNA]</scope>
    <source>
        <strain evidence="2">NCPPB 2472</strain>
    </source>
</reference>
<evidence type="ECO:0000313" key="2">
    <source>
        <dbReference type="Proteomes" id="UP000063229"/>
    </source>
</evidence>
<proteinExistence type="predicted"/>
<sequence>MRAVRGLFSTLLCAGLVVTAGITHAQLGPGLESRERIAASSTATDGIESTPAELLVGNRTDYFSCSVGRFRGELEARVVFASAGSTAYFDVSAVRYRIVRSDGQGGGNKANINFHLDTLNRQGVVRGSDVYHSPDSLKQDGSWHMLDINRIVRTDYQGAVTFEFVFDRSKAADTRCAAHKTYQWAGASAALSSTTD</sequence>
<organism evidence="1 2">
    <name type="scientific">Pseudomonas agarici</name>
    <dbReference type="NCBI Taxonomy" id="46677"/>
    <lineage>
        <taxon>Bacteria</taxon>
        <taxon>Pseudomonadati</taxon>
        <taxon>Pseudomonadota</taxon>
        <taxon>Gammaproteobacteria</taxon>
        <taxon>Pseudomonadales</taxon>
        <taxon>Pseudomonadaceae</taxon>
        <taxon>Pseudomonas</taxon>
    </lineage>
</organism>
<name>A0A0X1T0S6_PSEAA</name>
<keyword evidence="2" id="KW-1185">Reference proteome</keyword>
<dbReference type="RefSeq" id="WP_026013152.1">
    <property type="nucleotide sequence ID" value="NZ_CP014135.1"/>
</dbReference>
<dbReference type="Proteomes" id="UP000063229">
    <property type="component" value="Chromosome"/>
</dbReference>
<dbReference type="AlphaFoldDB" id="A0A0X1T0S6"/>
<gene>
    <name evidence="1" type="ORF">AWM79_10285</name>
</gene>
<accession>A0A0X1T0S6</accession>
<dbReference type="KEGG" id="pagb:AWM79_10285"/>
<evidence type="ECO:0000313" key="1">
    <source>
        <dbReference type="EMBL" id="AMB85665.1"/>
    </source>
</evidence>
<protein>
    <submittedName>
        <fullName evidence="1">Uncharacterized protein</fullName>
    </submittedName>
</protein>
<dbReference type="EMBL" id="CP014135">
    <property type="protein sequence ID" value="AMB85665.1"/>
    <property type="molecule type" value="Genomic_DNA"/>
</dbReference>
<dbReference type="OrthoDB" id="6856984at2"/>